<dbReference type="Proteomes" id="UP000694396">
    <property type="component" value="Unplaced"/>
</dbReference>
<proteinExistence type="predicted"/>
<feature type="chain" id="PRO_5034397391" evidence="1">
    <location>
        <begin position="20"/>
        <end position="122"/>
    </location>
</feature>
<organism evidence="2 3">
    <name type="scientific">Cyanoderma ruficeps</name>
    <name type="common">rufous-capped babbler</name>
    <dbReference type="NCBI Taxonomy" id="181631"/>
    <lineage>
        <taxon>Eukaryota</taxon>
        <taxon>Metazoa</taxon>
        <taxon>Chordata</taxon>
        <taxon>Craniata</taxon>
        <taxon>Vertebrata</taxon>
        <taxon>Euteleostomi</taxon>
        <taxon>Archelosauria</taxon>
        <taxon>Archosauria</taxon>
        <taxon>Dinosauria</taxon>
        <taxon>Saurischia</taxon>
        <taxon>Theropoda</taxon>
        <taxon>Coelurosauria</taxon>
        <taxon>Aves</taxon>
        <taxon>Neognathae</taxon>
        <taxon>Neoaves</taxon>
        <taxon>Telluraves</taxon>
        <taxon>Australaves</taxon>
        <taxon>Passeriformes</taxon>
        <taxon>Sylvioidea</taxon>
        <taxon>Timaliidae</taxon>
        <taxon>Cyanoderma</taxon>
    </lineage>
</organism>
<sequence length="122" mass="13632">PKQFLVCLSLICHLLGHQAGPQTLLFSPQTATRACPPCIMHAWLLLRFPWDCHCQDKSSFFLPTMALHQSQCLEISFLSHFFLMEWTCLGAWTGRAAQGSLKDITTPEAIRLQGNCANSPTT</sequence>
<name>A0A8C3RGQ8_9PASS</name>
<dbReference type="AlphaFoldDB" id="A0A8C3RGQ8"/>
<feature type="signal peptide" evidence="1">
    <location>
        <begin position="1"/>
        <end position="19"/>
    </location>
</feature>
<dbReference type="Ensembl" id="ENSCRFT00000020566.1">
    <property type="protein sequence ID" value="ENSCRFP00000019906.1"/>
    <property type="gene ID" value="ENSCRFG00000014895.1"/>
</dbReference>
<reference evidence="2" key="2">
    <citation type="submission" date="2025-09" db="UniProtKB">
        <authorList>
            <consortium name="Ensembl"/>
        </authorList>
    </citation>
    <scope>IDENTIFICATION</scope>
</reference>
<keyword evidence="3" id="KW-1185">Reference proteome</keyword>
<protein>
    <submittedName>
        <fullName evidence="2">Uncharacterized protein</fullName>
    </submittedName>
</protein>
<evidence type="ECO:0000313" key="2">
    <source>
        <dbReference type="Ensembl" id="ENSCRFP00000019906.1"/>
    </source>
</evidence>
<reference evidence="2" key="1">
    <citation type="submission" date="2025-08" db="UniProtKB">
        <authorList>
            <consortium name="Ensembl"/>
        </authorList>
    </citation>
    <scope>IDENTIFICATION</scope>
</reference>
<evidence type="ECO:0000256" key="1">
    <source>
        <dbReference type="SAM" id="SignalP"/>
    </source>
</evidence>
<evidence type="ECO:0000313" key="3">
    <source>
        <dbReference type="Proteomes" id="UP000694396"/>
    </source>
</evidence>
<accession>A0A8C3RGQ8</accession>
<keyword evidence="1" id="KW-0732">Signal</keyword>